<accession>A0A918XE31</accession>
<dbReference type="EMBL" id="BMYM01000001">
    <property type="protein sequence ID" value="GHD27490.1"/>
    <property type="molecule type" value="Genomic_DNA"/>
</dbReference>
<feature type="domain" description="ABM" evidence="1">
    <location>
        <begin position="7"/>
        <end position="66"/>
    </location>
</feature>
<dbReference type="RefSeq" id="WP_189474986.1">
    <property type="nucleotide sequence ID" value="NZ_BMYM01000001.1"/>
</dbReference>
<dbReference type="AlphaFoldDB" id="A0A918XE31"/>
<evidence type="ECO:0000313" key="2">
    <source>
        <dbReference type="EMBL" id="GHD27490.1"/>
    </source>
</evidence>
<sequence>MHYIFEVRIRPDTDYTAEDYAEAWERASAYIQSAAGAQGTRLHRKIGDPSVLLAIATWESKAARDAMEAKLPDAVADIIAEQTPHVDIHFLGEFESPEWEVLPPTA</sequence>
<name>A0A918XE31_9GAMM</name>
<dbReference type="SUPFAM" id="SSF54909">
    <property type="entry name" value="Dimeric alpha+beta barrel"/>
    <property type="match status" value="1"/>
</dbReference>
<evidence type="ECO:0000313" key="3">
    <source>
        <dbReference type="Proteomes" id="UP000644693"/>
    </source>
</evidence>
<reference evidence="2" key="2">
    <citation type="submission" date="2020-09" db="EMBL/GenBank/DDBJ databases">
        <authorList>
            <person name="Sun Q."/>
            <person name="Kim S."/>
        </authorList>
    </citation>
    <scope>NUCLEOTIDE SEQUENCE</scope>
    <source>
        <strain evidence="2">KCTC 23430</strain>
    </source>
</reference>
<dbReference type="InterPro" id="IPR011008">
    <property type="entry name" value="Dimeric_a/b-barrel"/>
</dbReference>
<dbReference type="InterPro" id="IPR007138">
    <property type="entry name" value="ABM_dom"/>
</dbReference>
<protein>
    <recommendedName>
        <fullName evidence="1">ABM domain-containing protein</fullName>
    </recommendedName>
</protein>
<reference evidence="2" key="1">
    <citation type="journal article" date="2014" name="Int. J. Syst. Evol. Microbiol.">
        <title>Complete genome sequence of Corynebacterium casei LMG S-19264T (=DSM 44701T), isolated from a smear-ripened cheese.</title>
        <authorList>
            <consortium name="US DOE Joint Genome Institute (JGI-PGF)"/>
            <person name="Walter F."/>
            <person name="Albersmeier A."/>
            <person name="Kalinowski J."/>
            <person name="Ruckert C."/>
        </authorList>
    </citation>
    <scope>NUCLEOTIDE SEQUENCE</scope>
    <source>
        <strain evidence="2">KCTC 23430</strain>
    </source>
</reference>
<comment type="caution">
    <text evidence="2">The sequence shown here is derived from an EMBL/GenBank/DDBJ whole genome shotgun (WGS) entry which is preliminary data.</text>
</comment>
<gene>
    <name evidence="2" type="ORF">GCM10007053_05860</name>
</gene>
<dbReference type="Proteomes" id="UP000644693">
    <property type="component" value="Unassembled WGS sequence"/>
</dbReference>
<dbReference type="Pfam" id="PF03992">
    <property type="entry name" value="ABM"/>
    <property type="match status" value="1"/>
</dbReference>
<dbReference type="Gene3D" id="3.30.70.100">
    <property type="match status" value="1"/>
</dbReference>
<organism evidence="2 3">
    <name type="scientific">Parahalioglobus pacificus</name>
    <dbReference type="NCBI Taxonomy" id="930806"/>
    <lineage>
        <taxon>Bacteria</taxon>
        <taxon>Pseudomonadati</taxon>
        <taxon>Pseudomonadota</taxon>
        <taxon>Gammaproteobacteria</taxon>
        <taxon>Cellvibrionales</taxon>
        <taxon>Halieaceae</taxon>
        <taxon>Parahalioglobus</taxon>
    </lineage>
</organism>
<keyword evidence="3" id="KW-1185">Reference proteome</keyword>
<evidence type="ECO:0000259" key="1">
    <source>
        <dbReference type="Pfam" id="PF03992"/>
    </source>
</evidence>
<proteinExistence type="predicted"/>